<dbReference type="InterPro" id="IPR003593">
    <property type="entry name" value="AAA+_ATPase"/>
</dbReference>
<accession>A0A0N9IJH8</accession>
<sequence length="223" mass="23768">MLRLEDVTVERAGLPVVRSVSMDVADASVTVLLGDGGAGKTSLLEGISGAVPIRSGAILLDGARIDRVRAWRRARLGVAHVERHRTVFPALTVSENLRVACKDLTALDEAFELFPELREQEHVHAGLLSGGERQMLVISRALLGRPKVLLMDEMPRGLPPVVLHRLARAVRELADGGVSVVLAEQAPALALSIADHAYVLAEGEIAFHGDSTDVLGAWCGATT</sequence>
<dbReference type="SMART" id="SM00382">
    <property type="entry name" value="AAA"/>
    <property type="match status" value="1"/>
</dbReference>
<dbReference type="RefSeq" id="WP_054297051.1">
    <property type="nucleotide sequence ID" value="NZ_CP012752.1"/>
</dbReference>
<dbReference type="InterPro" id="IPR052156">
    <property type="entry name" value="BCAA_Transport_ATP-bd_LivF"/>
</dbReference>
<dbReference type="GO" id="GO:0016887">
    <property type="term" value="F:ATP hydrolysis activity"/>
    <property type="evidence" value="ECO:0007669"/>
    <property type="project" value="InterPro"/>
</dbReference>
<dbReference type="Proteomes" id="UP000063699">
    <property type="component" value="Chromosome"/>
</dbReference>
<dbReference type="PANTHER" id="PTHR43820">
    <property type="entry name" value="HIGH-AFFINITY BRANCHED-CHAIN AMINO ACID TRANSPORT ATP-BINDING PROTEIN LIVF"/>
    <property type="match status" value="1"/>
</dbReference>
<gene>
    <name evidence="7" type="ORF">AOZ06_31385</name>
</gene>
<evidence type="ECO:0000256" key="2">
    <source>
        <dbReference type="ARBA" id="ARBA00022448"/>
    </source>
</evidence>
<dbReference type="PROSITE" id="PS50893">
    <property type="entry name" value="ABC_TRANSPORTER_2"/>
    <property type="match status" value="1"/>
</dbReference>
<dbReference type="Gene3D" id="3.40.50.300">
    <property type="entry name" value="P-loop containing nucleotide triphosphate hydrolases"/>
    <property type="match status" value="1"/>
</dbReference>
<dbReference type="InterPro" id="IPR017871">
    <property type="entry name" value="ABC_transporter-like_CS"/>
</dbReference>
<dbReference type="InterPro" id="IPR003439">
    <property type="entry name" value="ABC_transporter-like_ATP-bd"/>
</dbReference>
<comment type="similarity">
    <text evidence="1">Belongs to the ABC transporter superfamily.</text>
</comment>
<dbReference type="GO" id="GO:0015658">
    <property type="term" value="F:branched-chain amino acid transmembrane transporter activity"/>
    <property type="evidence" value="ECO:0007669"/>
    <property type="project" value="TreeGrafter"/>
</dbReference>
<dbReference type="GO" id="GO:0005524">
    <property type="term" value="F:ATP binding"/>
    <property type="evidence" value="ECO:0007669"/>
    <property type="project" value="UniProtKB-KW"/>
</dbReference>
<dbReference type="SUPFAM" id="SSF52540">
    <property type="entry name" value="P-loop containing nucleoside triphosphate hydrolases"/>
    <property type="match status" value="1"/>
</dbReference>
<dbReference type="GO" id="GO:0015807">
    <property type="term" value="P:L-amino acid transport"/>
    <property type="evidence" value="ECO:0007669"/>
    <property type="project" value="TreeGrafter"/>
</dbReference>
<proteinExistence type="inferred from homology"/>
<organism evidence="7 8">
    <name type="scientific">Kibdelosporangium phytohabitans</name>
    <dbReference type="NCBI Taxonomy" id="860235"/>
    <lineage>
        <taxon>Bacteria</taxon>
        <taxon>Bacillati</taxon>
        <taxon>Actinomycetota</taxon>
        <taxon>Actinomycetes</taxon>
        <taxon>Pseudonocardiales</taxon>
        <taxon>Pseudonocardiaceae</taxon>
        <taxon>Kibdelosporangium</taxon>
    </lineage>
</organism>
<dbReference type="PROSITE" id="PS00211">
    <property type="entry name" value="ABC_TRANSPORTER_1"/>
    <property type="match status" value="1"/>
</dbReference>
<dbReference type="OrthoDB" id="9776369at2"/>
<evidence type="ECO:0000256" key="5">
    <source>
        <dbReference type="ARBA" id="ARBA00022970"/>
    </source>
</evidence>
<reference evidence="7 8" key="1">
    <citation type="submission" date="2015-07" db="EMBL/GenBank/DDBJ databases">
        <title>Genome sequencing of Kibdelosporangium phytohabitans.</title>
        <authorList>
            <person name="Qin S."/>
            <person name="Xing K."/>
        </authorList>
    </citation>
    <scope>NUCLEOTIDE SEQUENCE [LARGE SCALE GENOMIC DNA]</scope>
    <source>
        <strain evidence="7 8">KLBMP1111</strain>
    </source>
</reference>
<evidence type="ECO:0000259" key="6">
    <source>
        <dbReference type="PROSITE" id="PS50893"/>
    </source>
</evidence>
<dbReference type="KEGG" id="kphy:AOZ06_31385"/>
<dbReference type="EMBL" id="CP012752">
    <property type="protein sequence ID" value="ALG15197.1"/>
    <property type="molecule type" value="Genomic_DNA"/>
</dbReference>
<dbReference type="STRING" id="860235.AOZ06_31385"/>
<keyword evidence="8" id="KW-1185">Reference proteome</keyword>
<dbReference type="PANTHER" id="PTHR43820:SF4">
    <property type="entry name" value="HIGH-AFFINITY BRANCHED-CHAIN AMINO ACID TRANSPORT ATP-BINDING PROTEIN LIVF"/>
    <property type="match status" value="1"/>
</dbReference>
<keyword evidence="4 7" id="KW-0067">ATP-binding</keyword>
<keyword evidence="5" id="KW-0029">Amino-acid transport</keyword>
<evidence type="ECO:0000256" key="4">
    <source>
        <dbReference type="ARBA" id="ARBA00022840"/>
    </source>
</evidence>
<name>A0A0N9IJH8_9PSEU</name>
<dbReference type="AlphaFoldDB" id="A0A0N9IJH8"/>
<evidence type="ECO:0000313" key="7">
    <source>
        <dbReference type="EMBL" id="ALG15197.1"/>
    </source>
</evidence>
<feature type="domain" description="ABC transporter" evidence="6">
    <location>
        <begin position="2"/>
        <end position="223"/>
    </location>
</feature>
<protein>
    <submittedName>
        <fullName evidence="7">Branched-chain amino acid ABC transporter ATP-binding protein</fullName>
    </submittedName>
</protein>
<evidence type="ECO:0000313" key="8">
    <source>
        <dbReference type="Proteomes" id="UP000063699"/>
    </source>
</evidence>
<evidence type="ECO:0000256" key="1">
    <source>
        <dbReference type="ARBA" id="ARBA00005417"/>
    </source>
</evidence>
<evidence type="ECO:0000256" key="3">
    <source>
        <dbReference type="ARBA" id="ARBA00022741"/>
    </source>
</evidence>
<keyword evidence="2" id="KW-0813">Transport</keyword>
<keyword evidence="3" id="KW-0547">Nucleotide-binding</keyword>
<dbReference type="Pfam" id="PF00005">
    <property type="entry name" value="ABC_tran"/>
    <property type="match status" value="1"/>
</dbReference>
<dbReference type="InterPro" id="IPR027417">
    <property type="entry name" value="P-loop_NTPase"/>
</dbReference>